<evidence type="ECO:0000256" key="3">
    <source>
        <dbReference type="SAM" id="SignalP"/>
    </source>
</evidence>
<dbReference type="EMBL" id="JAMSKV010000013">
    <property type="protein sequence ID" value="MCQ8279563.1"/>
    <property type="molecule type" value="Genomic_DNA"/>
</dbReference>
<name>A0ABT1W9Z4_9PROT</name>
<keyword evidence="1" id="KW-0378">Hydrolase</keyword>
<comment type="caution">
    <text evidence="5">The sequence shown here is derived from an EMBL/GenBank/DDBJ whole genome shotgun (WGS) entry which is preliminary data.</text>
</comment>
<dbReference type="SUPFAM" id="SSF82171">
    <property type="entry name" value="DPP6 N-terminal domain-like"/>
    <property type="match status" value="1"/>
</dbReference>
<dbReference type="Gene3D" id="3.40.50.1820">
    <property type="entry name" value="alpha/beta hydrolase"/>
    <property type="match status" value="1"/>
</dbReference>
<keyword evidence="2" id="KW-0720">Serine protease</keyword>
<feature type="domain" description="Peptidase S9 prolyl oligopeptidase catalytic" evidence="4">
    <location>
        <begin position="451"/>
        <end position="654"/>
    </location>
</feature>
<dbReference type="InterPro" id="IPR011659">
    <property type="entry name" value="WD40"/>
</dbReference>
<evidence type="ECO:0000256" key="1">
    <source>
        <dbReference type="ARBA" id="ARBA00022801"/>
    </source>
</evidence>
<evidence type="ECO:0000259" key="4">
    <source>
        <dbReference type="Pfam" id="PF00326"/>
    </source>
</evidence>
<dbReference type="PANTHER" id="PTHR42776:SF27">
    <property type="entry name" value="DIPEPTIDYL PEPTIDASE FAMILY MEMBER 6"/>
    <property type="match status" value="1"/>
</dbReference>
<sequence>MTARSRLSLALLLGCGVSLPALAGAAPQSTFDAVSLSPDGATVATITHDPAQGHEAETALSLRPVSGGPAMRVALPCSGEGCEASAPAWSADGKHLAFVLQVPNSEEQSLWETDATGAAPQKLLGFAGLLDKPLFSRQGALSVLAVAHPHKKTGATAAAAAMTGEVGDVVDEQRIALVQNGALHFISPEGLYVYEYDWRPDGSGFVATAAPGDGDANWWVAKLHALGTDGSDRVLFTPGVSQQLADPVVSPDGKSVAFIGGLMSDFGSTGGDAFRLDLSDGARPVDLTPGAKLSVTALSFGCGPGLSATVLRDDRFELTTLDRPSADPHALISVPVGQSVSLGGWKQAIACGGGHAATALEDFTHASALALSHRDGPSFGPLTPIEAVQPADQPAITARSLHWRSDGRTVQGWLLEPTGGAPGKRPLIVNVHGGPSAASMPHPVGHGTMAPLLAAGYDVLLPNARGSFGQGEAFTYANFRDQGHGPLRDILAGVDAAEKAADPAHPIDDKRLGLFGYSYGGYMAMWAPTETDRFRAIVAGAGVSDWLSIEGEEGIATSDIPFFGVSVYDDAKPYLDASPILRMKKVHTPVFVFVGDRDIECPMPQSQEYAQALRMLHKPVEFVVYAGQGHGMANDADRKDSQKRTADWFAKWFASAER</sequence>
<protein>
    <submittedName>
        <fullName evidence="5">Prolyl oligopeptidase family serine peptidase</fullName>
    </submittedName>
</protein>
<dbReference type="InterPro" id="IPR001375">
    <property type="entry name" value="Peptidase_S9_cat"/>
</dbReference>
<gene>
    <name evidence="5" type="ORF">NFI95_14045</name>
</gene>
<dbReference type="SUPFAM" id="SSF53474">
    <property type="entry name" value="alpha/beta-Hydrolases"/>
    <property type="match status" value="1"/>
</dbReference>
<dbReference type="PANTHER" id="PTHR42776">
    <property type="entry name" value="SERINE PEPTIDASE S9 FAMILY MEMBER"/>
    <property type="match status" value="1"/>
</dbReference>
<keyword evidence="2" id="KW-0645">Protease</keyword>
<feature type="signal peptide" evidence="3">
    <location>
        <begin position="1"/>
        <end position="23"/>
    </location>
</feature>
<dbReference type="Proteomes" id="UP001524587">
    <property type="component" value="Unassembled WGS sequence"/>
</dbReference>
<evidence type="ECO:0000313" key="5">
    <source>
        <dbReference type="EMBL" id="MCQ8279563.1"/>
    </source>
</evidence>
<feature type="chain" id="PRO_5045681131" evidence="3">
    <location>
        <begin position="24"/>
        <end position="658"/>
    </location>
</feature>
<dbReference type="Pfam" id="PF00326">
    <property type="entry name" value="Peptidase_S9"/>
    <property type="match status" value="1"/>
</dbReference>
<proteinExistence type="predicted"/>
<dbReference type="Gene3D" id="2.120.10.30">
    <property type="entry name" value="TolB, C-terminal domain"/>
    <property type="match status" value="2"/>
</dbReference>
<accession>A0ABT1W9Z4</accession>
<evidence type="ECO:0000313" key="6">
    <source>
        <dbReference type="Proteomes" id="UP001524587"/>
    </source>
</evidence>
<keyword evidence="3" id="KW-0732">Signal</keyword>
<dbReference type="Pfam" id="PF07676">
    <property type="entry name" value="PD40"/>
    <property type="match status" value="1"/>
</dbReference>
<evidence type="ECO:0000256" key="2">
    <source>
        <dbReference type="ARBA" id="ARBA00022825"/>
    </source>
</evidence>
<organism evidence="5 6">
    <name type="scientific">Endosaccharibacter trunci</name>
    <dbReference type="NCBI Taxonomy" id="2812733"/>
    <lineage>
        <taxon>Bacteria</taxon>
        <taxon>Pseudomonadati</taxon>
        <taxon>Pseudomonadota</taxon>
        <taxon>Alphaproteobacteria</taxon>
        <taxon>Acetobacterales</taxon>
        <taxon>Acetobacteraceae</taxon>
        <taxon>Endosaccharibacter</taxon>
    </lineage>
</organism>
<dbReference type="InterPro" id="IPR029058">
    <property type="entry name" value="AB_hydrolase_fold"/>
</dbReference>
<reference evidence="5 6" key="1">
    <citation type="submission" date="2022-06" db="EMBL/GenBank/DDBJ databases">
        <title>Endosaccharibacter gen. nov., sp. nov., endophytic bacteria isolated from sugarcane.</title>
        <authorList>
            <person name="Pitiwittayakul N."/>
            <person name="Yukphan P."/>
            <person name="Charoenyingcharoen P."/>
            <person name="Tanasupawat S."/>
        </authorList>
    </citation>
    <scope>NUCLEOTIDE SEQUENCE [LARGE SCALE GENOMIC DNA]</scope>
    <source>
        <strain evidence="5 6">KSS8</strain>
    </source>
</reference>
<dbReference type="InterPro" id="IPR011042">
    <property type="entry name" value="6-blade_b-propeller_TolB-like"/>
</dbReference>
<dbReference type="RefSeq" id="WP_422865042.1">
    <property type="nucleotide sequence ID" value="NZ_JAMSKV010000013.1"/>
</dbReference>
<keyword evidence="6" id="KW-1185">Reference proteome</keyword>